<keyword evidence="5" id="KW-1185">Reference proteome</keyword>
<feature type="domain" description="N-acetyltransferase" evidence="3">
    <location>
        <begin position="4"/>
        <end position="164"/>
    </location>
</feature>
<dbReference type="PROSITE" id="PS51186">
    <property type="entry name" value="GNAT"/>
    <property type="match status" value="1"/>
</dbReference>
<accession>A0A3D8Y8L5</accession>
<evidence type="ECO:0000259" key="3">
    <source>
        <dbReference type="PROSITE" id="PS51186"/>
    </source>
</evidence>
<dbReference type="SUPFAM" id="SSF55729">
    <property type="entry name" value="Acyl-CoA N-acyltransferases (Nat)"/>
    <property type="match status" value="1"/>
</dbReference>
<evidence type="ECO:0000313" key="5">
    <source>
        <dbReference type="Proteomes" id="UP000256373"/>
    </source>
</evidence>
<dbReference type="InterPro" id="IPR050832">
    <property type="entry name" value="Bact_Acetyltransf"/>
</dbReference>
<dbReference type="CDD" id="cd04301">
    <property type="entry name" value="NAT_SF"/>
    <property type="match status" value="1"/>
</dbReference>
<dbReference type="InterPro" id="IPR016181">
    <property type="entry name" value="Acyl_CoA_acyltransferase"/>
</dbReference>
<dbReference type="PANTHER" id="PTHR43877">
    <property type="entry name" value="AMINOALKYLPHOSPHONATE N-ACETYLTRANSFERASE-RELATED-RELATED"/>
    <property type="match status" value="1"/>
</dbReference>
<dbReference type="OrthoDB" id="9800604at2"/>
<dbReference type="PANTHER" id="PTHR43877:SF2">
    <property type="entry name" value="AMINOALKYLPHOSPHONATE N-ACETYLTRANSFERASE-RELATED"/>
    <property type="match status" value="1"/>
</dbReference>
<dbReference type="InterPro" id="IPR000182">
    <property type="entry name" value="GNAT_dom"/>
</dbReference>
<dbReference type="AlphaFoldDB" id="A0A3D8Y8L5"/>
<dbReference type="Gene3D" id="3.40.630.30">
    <property type="match status" value="1"/>
</dbReference>
<evidence type="ECO:0000256" key="2">
    <source>
        <dbReference type="ARBA" id="ARBA00023315"/>
    </source>
</evidence>
<dbReference type="GO" id="GO:0016747">
    <property type="term" value="F:acyltransferase activity, transferring groups other than amino-acyl groups"/>
    <property type="evidence" value="ECO:0007669"/>
    <property type="project" value="InterPro"/>
</dbReference>
<evidence type="ECO:0000313" key="4">
    <source>
        <dbReference type="EMBL" id="REA59681.1"/>
    </source>
</evidence>
<organism evidence="4 5">
    <name type="scientific">Dyadobacter luteus</name>
    <dbReference type="NCBI Taxonomy" id="2259619"/>
    <lineage>
        <taxon>Bacteria</taxon>
        <taxon>Pseudomonadati</taxon>
        <taxon>Bacteroidota</taxon>
        <taxon>Cytophagia</taxon>
        <taxon>Cytophagales</taxon>
        <taxon>Spirosomataceae</taxon>
        <taxon>Dyadobacter</taxon>
    </lineage>
</organism>
<evidence type="ECO:0000256" key="1">
    <source>
        <dbReference type="ARBA" id="ARBA00022679"/>
    </source>
</evidence>
<dbReference type="EMBL" id="QNUL01000014">
    <property type="protein sequence ID" value="REA59681.1"/>
    <property type="molecule type" value="Genomic_DNA"/>
</dbReference>
<dbReference type="Pfam" id="PF13673">
    <property type="entry name" value="Acetyltransf_10"/>
    <property type="match status" value="1"/>
</dbReference>
<dbReference type="RefSeq" id="WP_115832097.1">
    <property type="nucleotide sequence ID" value="NZ_QNUL01000014.1"/>
</dbReference>
<proteinExistence type="predicted"/>
<reference evidence="4 5" key="1">
    <citation type="submission" date="2018-07" db="EMBL/GenBank/DDBJ databases">
        <title>Dyadobacter roseus sp. nov., isolated from rose rhizosphere soil.</title>
        <authorList>
            <person name="Chen L."/>
        </authorList>
    </citation>
    <scope>NUCLEOTIDE SEQUENCE [LARGE SCALE GENOMIC DNA]</scope>
    <source>
        <strain evidence="4 5">RS19</strain>
    </source>
</reference>
<gene>
    <name evidence="4" type="ORF">DSL64_16875</name>
</gene>
<dbReference type="Proteomes" id="UP000256373">
    <property type="component" value="Unassembled WGS sequence"/>
</dbReference>
<keyword evidence="2" id="KW-0012">Acyltransferase</keyword>
<keyword evidence="1 4" id="KW-0808">Transferase</keyword>
<comment type="caution">
    <text evidence="4">The sequence shown here is derived from an EMBL/GenBank/DDBJ whole genome shotgun (WGS) entry which is preliminary data.</text>
</comment>
<sequence>MPSFTIELASVGDVPVIIDIHQKTWEPTYREIITPEQIEFMSEKFYSEEALSNSILIDKHQFILLYADGVASGFASVSQLNSSAYKLHKIYVLPSCQGTGAGRFLITEVENYVREQGAQILLLNVNRYNRARYFYEKMNYRVIREEDIPVGPYWMNDFVLEKNL</sequence>
<name>A0A3D8Y8L5_9BACT</name>
<protein>
    <submittedName>
        <fullName evidence="4">GNAT family N-acetyltransferase</fullName>
    </submittedName>
</protein>